<proteinExistence type="predicted"/>
<protein>
    <submittedName>
        <fullName evidence="3">Uncharacterized protein</fullName>
    </submittedName>
</protein>
<feature type="region of interest" description="Disordered" evidence="1">
    <location>
        <begin position="44"/>
        <end position="72"/>
    </location>
</feature>
<keyword evidence="2" id="KW-0732">Signal</keyword>
<dbReference type="PROSITE" id="PS51257">
    <property type="entry name" value="PROKAR_LIPOPROTEIN"/>
    <property type="match status" value="1"/>
</dbReference>
<reference evidence="3 4" key="1">
    <citation type="submission" date="2020-04" db="EMBL/GenBank/DDBJ databases">
        <title>Genome sequencing of novel species.</title>
        <authorList>
            <person name="Heo J."/>
            <person name="Kim S.-J."/>
            <person name="Kim J.-S."/>
            <person name="Hong S.-B."/>
            <person name="Kwon S.-W."/>
        </authorList>
    </citation>
    <scope>NUCLEOTIDE SEQUENCE [LARGE SCALE GENOMIC DNA]</scope>
    <source>
        <strain evidence="3 4">MFER-1</strain>
    </source>
</reference>
<evidence type="ECO:0000313" key="3">
    <source>
        <dbReference type="EMBL" id="QJD85327.1"/>
    </source>
</evidence>
<evidence type="ECO:0000256" key="1">
    <source>
        <dbReference type="SAM" id="MobiDB-lite"/>
    </source>
</evidence>
<feature type="signal peptide" evidence="2">
    <location>
        <begin position="1"/>
        <end position="24"/>
    </location>
</feature>
<gene>
    <name evidence="3" type="ORF">HH215_20550</name>
</gene>
<dbReference type="AlphaFoldDB" id="A0A7Z2ZNS5"/>
<keyword evidence="4" id="KW-1185">Reference proteome</keyword>
<dbReference type="EMBL" id="CP051680">
    <property type="protein sequence ID" value="QJD85327.1"/>
    <property type="molecule type" value="Genomic_DNA"/>
</dbReference>
<dbReference type="RefSeq" id="WP_169281592.1">
    <property type="nucleotide sequence ID" value="NZ_CP051680.1"/>
</dbReference>
<name>A0A7Z2ZNS5_9BACL</name>
<feature type="compositionally biased region" description="Low complexity" evidence="1">
    <location>
        <begin position="53"/>
        <end position="67"/>
    </location>
</feature>
<dbReference type="Proteomes" id="UP000502248">
    <property type="component" value="Chromosome"/>
</dbReference>
<evidence type="ECO:0000256" key="2">
    <source>
        <dbReference type="SAM" id="SignalP"/>
    </source>
</evidence>
<feature type="chain" id="PRO_5031300744" evidence="2">
    <location>
        <begin position="25"/>
        <end position="238"/>
    </location>
</feature>
<accession>A0A7Z2ZNS5</accession>
<evidence type="ECO:0000313" key="4">
    <source>
        <dbReference type="Proteomes" id="UP000502248"/>
    </source>
</evidence>
<dbReference type="KEGG" id="cheb:HH215_20550"/>
<sequence>MRRMYPLLLAAILALLLAGCGAKSNENGATDVPKALPSAVSSLGIEPTVNTGSEATESPTETVPTESQNDPDARLKAAAHEVVEYLRDRDLNSIIPFIDPELGLRFSPYPHINTDTDLVFQSDTLPSFKDTKKLKWGTADGSGEPLELSFRDYYERFVYNKDFADAPSITANKLVGTGNSPFNGSDVYPNASYVEFHYPGFDEKLDGMDWQSLILVFVPVQDQDGWNLAAVVHGQWTI</sequence>
<organism evidence="3 4">
    <name type="scientific">Cohnella herbarum</name>
    <dbReference type="NCBI Taxonomy" id="2728023"/>
    <lineage>
        <taxon>Bacteria</taxon>
        <taxon>Bacillati</taxon>
        <taxon>Bacillota</taxon>
        <taxon>Bacilli</taxon>
        <taxon>Bacillales</taxon>
        <taxon>Paenibacillaceae</taxon>
        <taxon>Cohnella</taxon>
    </lineage>
</organism>